<feature type="compositionally biased region" description="Basic and acidic residues" evidence="5">
    <location>
        <begin position="30"/>
        <end position="43"/>
    </location>
</feature>
<dbReference type="InterPro" id="IPR051834">
    <property type="entry name" value="RING_finger_E3_ligase"/>
</dbReference>
<dbReference type="GO" id="GO:0008270">
    <property type="term" value="F:zinc ion binding"/>
    <property type="evidence" value="ECO:0007669"/>
    <property type="project" value="UniProtKB-KW"/>
</dbReference>
<dbReference type="PROSITE" id="PS50089">
    <property type="entry name" value="ZF_RING_2"/>
    <property type="match status" value="1"/>
</dbReference>
<feature type="compositionally biased region" description="Basic and acidic residues" evidence="5">
    <location>
        <begin position="394"/>
        <end position="403"/>
    </location>
</feature>
<dbReference type="AlphaFoldDB" id="A0A9P8IHR1"/>
<name>A0A9P8IHR1_9PEZI</name>
<proteinExistence type="predicted"/>
<evidence type="ECO:0000256" key="1">
    <source>
        <dbReference type="ARBA" id="ARBA00022723"/>
    </source>
</evidence>
<accession>A0A9P8IHR1</accession>
<feature type="region of interest" description="Disordered" evidence="5">
    <location>
        <begin position="394"/>
        <end position="515"/>
    </location>
</feature>
<feature type="compositionally biased region" description="Basic and acidic residues" evidence="5">
    <location>
        <begin position="1"/>
        <end position="14"/>
    </location>
</feature>
<feature type="compositionally biased region" description="Gly residues" evidence="5">
    <location>
        <begin position="432"/>
        <end position="448"/>
    </location>
</feature>
<protein>
    <recommendedName>
        <fullName evidence="7">RING-type domain-containing protein</fullName>
    </recommendedName>
</protein>
<evidence type="ECO:0000256" key="2">
    <source>
        <dbReference type="ARBA" id="ARBA00022771"/>
    </source>
</evidence>
<dbReference type="GO" id="GO:0006511">
    <property type="term" value="P:ubiquitin-dependent protein catabolic process"/>
    <property type="evidence" value="ECO:0007669"/>
    <property type="project" value="TreeGrafter"/>
</dbReference>
<evidence type="ECO:0000313" key="9">
    <source>
        <dbReference type="Proteomes" id="UP000750711"/>
    </source>
</evidence>
<comment type="caution">
    <text evidence="8">The sequence shown here is derived from an EMBL/GenBank/DDBJ whole genome shotgun (WGS) entry which is preliminary data.</text>
</comment>
<feature type="domain" description="RING-type" evidence="7">
    <location>
        <begin position="523"/>
        <end position="563"/>
    </location>
</feature>
<evidence type="ECO:0000256" key="6">
    <source>
        <dbReference type="SAM" id="Phobius"/>
    </source>
</evidence>
<keyword evidence="9" id="KW-1185">Reference proteome</keyword>
<dbReference type="SUPFAM" id="SSF57850">
    <property type="entry name" value="RING/U-box"/>
    <property type="match status" value="1"/>
</dbReference>
<dbReference type="PANTHER" id="PTHR45931:SF3">
    <property type="entry name" value="RING ZINC FINGER-CONTAINING PROTEIN"/>
    <property type="match status" value="1"/>
</dbReference>
<feature type="transmembrane region" description="Helical" evidence="6">
    <location>
        <begin position="328"/>
        <end position="353"/>
    </location>
</feature>
<evidence type="ECO:0000313" key="8">
    <source>
        <dbReference type="EMBL" id="KAH0548624.1"/>
    </source>
</evidence>
<keyword evidence="3" id="KW-0862">Zinc</keyword>
<feature type="compositionally biased region" description="Low complexity" evidence="5">
    <location>
        <begin position="101"/>
        <end position="116"/>
    </location>
</feature>
<feature type="compositionally biased region" description="Polar residues" evidence="5">
    <location>
        <begin position="411"/>
        <end position="422"/>
    </location>
</feature>
<evidence type="ECO:0000256" key="3">
    <source>
        <dbReference type="ARBA" id="ARBA00022833"/>
    </source>
</evidence>
<organism evidence="8 9">
    <name type="scientific">Trichoglossum hirsutum</name>
    <dbReference type="NCBI Taxonomy" id="265104"/>
    <lineage>
        <taxon>Eukaryota</taxon>
        <taxon>Fungi</taxon>
        <taxon>Dikarya</taxon>
        <taxon>Ascomycota</taxon>
        <taxon>Pezizomycotina</taxon>
        <taxon>Geoglossomycetes</taxon>
        <taxon>Geoglossales</taxon>
        <taxon>Geoglossaceae</taxon>
        <taxon>Trichoglossum</taxon>
    </lineage>
</organism>
<dbReference type="SMART" id="SM00184">
    <property type="entry name" value="RING"/>
    <property type="match status" value="1"/>
</dbReference>
<feature type="compositionally biased region" description="Basic and acidic residues" evidence="5">
    <location>
        <begin position="75"/>
        <end position="95"/>
    </location>
</feature>
<evidence type="ECO:0000256" key="4">
    <source>
        <dbReference type="PROSITE-ProRule" id="PRU00175"/>
    </source>
</evidence>
<dbReference type="Pfam" id="PF13639">
    <property type="entry name" value="zf-RING_2"/>
    <property type="match status" value="1"/>
</dbReference>
<feature type="region of interest" description="Disordered" evidence="5">
    <location>
        <begin position="1"/>
        <end position="118"/>
    </location>
</feature>
<gene>
    <name evidence="8" type="ORF">GP486_007832</name>
</gene>
<keyword evidence="2 4" id="KW-0863">Zinc-finger</keyword>
<dbReference type="InterPro" id="IPR001841">
    <property type="entry name" value="Znf_RING"/>
</dbReference>
<dbReference type="PANTHER" id="PTHR45931">
    <property type="entry name" value="SI:CH211-59O9.10"/>
    <property type="match status" value="1"/>
</dbReference>
<keyword evidence="1" id="KW-0479">Metal-binding</keyword>
<keyword evidence="6" id="KW-0812">Transmembrane</keyword>
<dbReference type="EMBL" id="JAGHQM010002469">
    <property type="protein sequence ID" value="KAH0548624.1"/>
    <property type="molecule type" value="Genomic_DNA"/>
</dbReference>
<dbReference type="Gene3D" id="3.30.40.10">
    <property type="entry name" value="Zinc/RING finger domain, C3HC4 (zinc finger)"/>
    <property type="match status" value="1"/>
</dbReference>
<dbReference type="GO" id="GO:0061630">
    <property type="term" value="F:ubiquitin protein ligase activity"/>
    <property type="evidence" value="ECO:0007669"/>
    <property type="project" value="TreeGrafter"/>
</dbReference>
<sequence length="564" mass="59364">MSAKRGEEQREEQQRAAAAKQQHIVVLRDTTSERARERAREKLPTTSSSACTEQEKRRGASPGRIGDGRTTPTEQGRRDRERQTQERATDLRRDMLAGAGTRSSMSPSRRSVSTSTLRRESPVLSMLVTLVTLSFLLSANVASAAQVVAPTNSSSSSTVFELKLWFPSMIYTVILSPLTPDAGQQNVGPLKGTIMLTTDSTATNLDNTQIAYISCDPSPNDAEDGTYRAATGRNPVAVVLYSKTSSSCSLQPGAKGTAQFLLVYSMTTANSSAMFEGLLRQPPTNQALIAFDPNASTGAQIIPSGVPTSSGSGGGSGSSLGASPTTTVAMIILYSITGLVTALFLIIIATGAIRAHRHPERYGPRLTGTLGRQRQSRAKGLARAVLDSIPIVKFGERDDHKPPGGDVELGTGNQQRRLSATTGGDGPSETTGEGGARLSGPEGGARGGVEGRGRGEGSGGGGEDGSSADRVGGGERRREEDIVSPLEPPSTAAAAAAAARDGSDEEIQPSVERIPTKDEGLSCSICTEDFVKGEDIRVLPCNHKYHPDCVDPWLLNVSGTCPLW</sequence>
<keyword evidence="6" id="KW-0472">Membrane</keyword>
<dbReference type="GO" id="GO:0005634">
    <property type="term" value="C:nucleus"/>
    <property type="evidence" value="ECO:0007669"/>
    <property type="project" value="TreeGrafter"/>
</dbReference>
<reference evidence="8" key="1">
    <citation type="submission" date="2021-03" db="EMBL/GenBank/DDBJ databases">
        <title>Comparative genomics and phylogenomic investigation of the class Geoglossomycetes provide insights into ecological specialization and systematics.</title>
        <authorList>
            <person name="Melie T."/>
            <person name="Pirro S."/>
            <person name="Miller A.N."/>
            <person name="Quandt A."/>
        </authorList>
    </citation>
    <scope>NUCLEOTIDE SEQUENCE</scope>
    <source>
        <strain evidence="8">CAQ_001_2017</strain>
    </source>
</reference>
<evidence type="ECO:0000259" key="7">
    <source>
        <dbReference type="PROSITE" id="PS50089"/>
    </source>
</evidence>
<feature type="compositionally biased region" description="Basic and acidic residues" evidence="5">
    <location>
        <begin position="472"/>
        <end position="481"/>
    </location>
</feature>
<dbReference type="CDD" id="cd16454">
    <property type="entry name" value="RING-H2_PA-TM-RING"/>
    <property type="match status" value="1"/>
</dbReference>
<keyword evidence="6" id="KW-1133">Transmembrane helix</keyword>
<dbReference type="InterPro" id="IPR013083">
    <property type="entry name" value="Znf_RING/FYVE/PHD"/>
</dbReference>
<dbReference type="Proteomes" id="UP000750711">
    <property type="component" value="Unassembled WGS sequence"/>
</dbReference>
<evidence type="ECO:0000256" key="5">
    <source>
        <dbReference type="SAM" id="MobiDB-lite"/>
    </source>
</evidence>